<evidence type="ECO:0000313" key="1">
    <source>
        <dbReference type="EMBL" id="UUC45566.1"/>
    </source>
</evidence>
<keyword evidence="2" id="KW-1185">Reference proteome</keyword>
<dbReference type="Proteomes" id="UP001059844">
    <property type="component" value="Chromosome"/>
</dbReference>
<dbReference type="EMBL" id="CP101751">
    <property type="protein sequence ID" value="UUC45566.1"/>
    <property type="molecule type" value="Genomic_DNA"/>
</dbReference>
<gene>
    <name evidence="1" type="ORF">NOX80_18340</name>
</gene>
<name>A0ABY5ITB3_9FLAO</name>
<reference evidence="1" key="1">
    <citation type="submission" date="2022-07" db="EMBL/GenBank/DDBJ databases">
        <title>Isolation, identification, and degradation of a PFOSA degrading strain from sewage treatment plant.</title>
        <authorList>
            <person name="Zhang L."/>
            <person name="Huo Y."/>
        </authorList>
    </citation>
    <scope>NUCLEOTIDE SEQUENCE</scope>
    <source>
        <strain evidence="1">C1</strain>
    </source>
</reference>
<proteinExistence type="predicted"/>
<protein>
    <submittedName>
        <fullName evidence="1">Uncharacterized protein</fullName>
    </submittedName>
</protein>
<evidence type="ECO:0000313" key="2">
    <source>
        <dbReference type="Proteomes" id="UP001059844"/>
    </source>
</evidence>
<organism evidence="1 2">
    <name type="scientific">Flavobacterium cerinum</name>
    <dbReference type="NCBI Taxonomy" id="2502784"/>
    <lineage>
        <taxon>Bacteria</taxon>
        <taxon>Pseudomonadati</taxon>
        <taxon>Bacteroidota</taxon>
        <taxon>Flavobacteriia</taxon>
        <taxon>Flavobacteriales</taxon>
        <taxon>Flavobacteriaceae</taxon>
        <taxon>Flavobacterium</taxon>
    </lineage>
</organism>
<sequence length="139" mass="16077">MKTENTKTMREAWLHRADIVNKIIEAIATRGRNFFAHQDKIAIISVDEKGQLWYNCEYISQSDHTGKFCLSVTNPLSDFKWYHGGTLKALVLDFVDFIYTGEYSNGNHGYGGLFCPHWGYSEKDMQEIQTIAKELNYLQ</sequence>
<accession>A0ABY5ITB3</accession>
<dbReference type="RefSeq" id="WP_256551259.1">
    <property type="nucleotide sequence ID" value="NZ_CP101751.1"/>
</dbReference>